<proteinExistence type="predicted"/>
<comment type="caution">
    <text evidence="1">The sequence shown here is derived from an EMBL/GenBank/DDBJ whole genome shotgun (WGS) entry which is preliminary data.</text>
</comment>
<protein>
    <submittedName>
        <fullName evidence="1">Uncharacterized protein</fullName>
    </submittedName>
</protein>
<accession>A0ABR9VSH7</accession>
<gene>
    <name evidence="1" type="ORF">IQ217_08315</name>
</gene>
<evidence type="ECO:0000313" key="1">
    <source>
        <dbReference type="EMBL" id="MBE9253848.1"/>
    </source>
</evidence>
<sequence>MTEAHAKNVLKMLIRNNMIKRPERQVLEMPQEVKDELLAKMIEREESQWGY</sequence>
<dbReference type="Proteomes" id="UP000658720">
    <property type="component" value="Unassembled WGS sequence"/>
</dbReference>
<name>A0ABR9VSH7_9SYNC</name>
<dbReference type="EMBL" id="JADEVV010000019">
    <property type="protein sequence ID" value="MBE9253848.1"/>
    <property type="molecule type" value="Genomic_DNA"/>
</dbReference>
<keyword evidence="2" id="KW-1185">Reference proteome</keyword>
<evidence type="ECO:0000313" key="2">
    <source>
        <dbReference type="Proteomes" id="UP000658720"/>
    </source>
</evidence>
<reference evidence="1 2" key="1">
    <citation type="submission" date="2020-10" db="EMBL/GenBank/DDBJ databases">
        <authorList>
            <person name="Castelo-Branco R."/>
            <person name="Eusebio N."/>
            <person name="Adriana R."/>
            <person name="Vieira A."/>
            <person name="Brugerolle De Fraissinette N."/>
            <person name="Rezende De Castro R."/>
            <person name="Schneider M.P."/>
            <person name="Vasconcelos V."/>
            <person name="Leao P.N."/>
        </authorList>
    </citation>
    <scope>NUCLEOTIDE SEQUENCE [LARGE SCALE GENOMIC DNA]</scope>
    <source>
        <strain evidence="1 2">LEGE 00031</strain>
    </source>
</reference>
<organism evidence="1 2">
    <name type="scientific">Synechocystis salina LEGE 00031</name>
    <dbReference type="NCBI Taxonomy" id="1828736"/>
    <lineage>
        <taxon>Bacteria</taxon>
        <taxon>Bacillati</taxon>
        <taxon>Cyanobacteriota</taxon>
        <taxon>Cyanophyceae</taxon>
        <taxon>Synechococcales</taxon>
        <taxon>Merismopediaceae</taxon>
        <taxon>Synechocystis</taxon>
    </lineage>
</organism>